<sequence length="178" mass="18518">MIDTPTAAARPRHALCAITSVLALGCALTLTACGAVAVPPPEANPTHPRCAEIIVALPEVLLGLSRSETTAQSTAAWGSGEDTIVLRCGVTPPPPTTDLCTTIASRSGTEIDWIVKEDDKRGIVHMTTYGREPAVDLTVPREVAPDQPSAAAIDLAGLLSRIPQSGGRCLAFDDAEEL</sequence>
<name>A0ABX6A6M8_9MICO</name>
<feature type="signal peptide" evidence="1">
    <location>
        <begin position="1"/>
        <end position="37"/>
    </location>
</feature>
<protein>
    <submittedName>
        <fullName evidence="2">DUF3515 family protein</fullName>
    </submittedName>
</protein>
<keyword evidence="1" id="KW-0732">Signal</keyword>
<gene>
    <name evidence="2" type="ORF">FOB48_05370</name>
</gene>
<evidence type="ECO:0000313" key="3">
    <source>
        <dbReference type="Proteomes" id="UP000323865"/>
    </source>
</evidence>
<dbReference type="Pfam" id="PF12028">
    <property type="entry name" value="DUF3515"/>
    <property type="match status" value="1"/>
</dbReference>
<dbReference type="Proteomes" id="UP000323865">
    <property type="component" value="Chromosome"/>
</dbReference>
<accession>A0ABX6A6M8</accession>
<proteinExistence type="predicted"/>
<dbReference type="InterPro" id="IPR021903">
    <property type="entry name" value="DUF3515"/>
</dbReference>
<dbReference type="EMBL" id="CP044108">
    <property type="protein sequence ID" value="QEU11780.1"/>
    <property type="molecule type" value="Genomic_DNA"/>
</dbReference>
<evidence type="ECO:0000256" key="1">
    <source>
        <dbReference type="SAM" id="SignalP"/>
    </source>
</evidence>
<keyword evidence="3" id="KW-1185">Reference proteome</keyword>
<organism evidence="2 3">
    <name type="scientific">Dermabacter vaginalis</name>
    <dbReference type="NCBI Taxonomy" id="1630135"/>
    <lineage>
        <taxon>Bacteria</taxon>
        <taxon>Bacillati</taxon>
        <taxon>Actinomycetota</taxon>
        <taxon>Actinomycetes</taxon>
        <taxon>Micrococcales</taxon>
        <taxon>Dermabacteraceae</taxon>
        <taxon>Dermabacter</taxon>
    </lineage>
</organism>
<reference evidence="2 3" key="1">
    <citation type="submission" date="2019-09" db="EMBL/GenBank/DDBJ databases">
        <title>FDA dAtabase for Regulatory Grade micrObial Sequences (FDA-ARGOS): Supporting development and validation of Infectious Disease Dx tests.</title>
        <authorList>
            <person name="Sciortino C."/>
            <person name="Tallon L."/>
            <person name="Sadzewicz L."/>
            <person name="Vavikolanu K."/>
            <person name="Mehta A."/>
            <person name="Aluvathingal J."/>
            <person name="Nadendla S."/>
            <person name="Nandy P."/>
            <person name="Geyer C."/>
            <person name="Yan Y."/>
            <person name="Sichtig H."/>
        </authorList>
    </citation>
    <scope>NUCLEOTIDE SEQUENCE [LARGE SCALE GENOMIC DNA]</scope>
    <source>
        <strain evidence="2 3">FDAARGOS_640</strain>
    </source>
</reference>
<dbReference type="RefSeq" id="WP_126846249.1">
    <property type="nucleotide sequence ID" value="NZ_CP044108.1"/>
</dbReference>
<evidence type="ECO:0000313" key="2">
    <source>
        <dbReference type="EMBL" id="QEU11780.1"/>
    </source>
</evidence>
<feature type="chain" id="PRO_5045580114" evidence="1">
    <location>
        <begin position="38"/>
        <end position="178"/>
    </location>
</feature>